<proteinExistence type="predicted"/>
<evidence type="ECO:0000313" key="2">
    <source>
        <dbReference type="Proteomes" id="UP000189670"/>
    </source>
</evidence>
<gene>
    <name evidence="1" type="ORF">OMM_14875</name>
</gene>
<reference evidence="2" key="1">
    <citation type="submission" date="2012-11" db="EMBL/GenBank/DDBJ databases">
        <authorList>
            <person name="Lucero-Rivera Y.E."/>
            <person name="Tovar-Ramirez D."/>
        </authorList>
    </citation>
    <scope>NUCLEOTIDE SEQUENCE [LARGE SCALE GENOMIC DNA]</scope>
    <source>
        <strain evidence="2">Araruama</strain>
    </source>
</reference>
<evidence type="ECO:0008006" key="3">
    <source>
        <dbReference type="Google" id="ProtNLM"/>
    </source>
</evidence>
<dbReference type="Proteomes" id="UP000189670">
    <property type="component" value="Unassembled WGS sequence"/>
</dbReference>
<dbReference type="AlphaFoldDB" id="A0A1V1NR46"/>
<dbReference type="EMBL" id="ATBP01003255">
    <property type="protein sequence ID" value="ETR65061.1"/>
    <property type="molecule type" value="Genomic_DNA"/>
</dbReference>
<name>A0A1V1NR46_9BACT</name>
<sequence>MTISKDPGIYEYQFQASDAKNASGPVLSTTDWSDGGTFEIKPMPEPIRFPELSVTNVNFESGDTIVIDGNNFTPQGQVYFHITGPTGFNQILETLQATNEGTFHYEYKKNPDQLFPGNYECSAQDLETNRWTSVKTIIRIDELPIDIGIQILSPTDKDSIIEAKPFTIKWNDKIFRHFNNPVYSNNILRKCRYNFYYADENDDIWHFFNTSLDFLAYPDEIVSFQNRLTIPVGYSKIRIKIEDAYND</sequence>
<comment type="caution">
    <text evidence="1">The sequence shown here is derived from an EMBL/GenBank/DDBJ whole genome shotgun (WGS) entry which is preliminary data.</text>
</comment>
<feature type="non-terminal residue" evidence="1">
    <location>
        <position position="247"/>
    </location>
</feature>
<evidence type="ECO:0000313" key="1">
    <source>
        <dbReference type="EMBL" id="ETR65061.1"/>
    </source>
</evidence>
<protein>
    <recommendedName>
        <fullName evidence="3">IPT/TIG domain-containing protein</fullName>
    </recommendedName>
</protein>
<organism evidence="1 2">
    <name type="scientific">Candidatus Magnetoglobus multicellularis str. Araruama</name>
    <dbReference type="NCBI Taxonomy" id="890399"/>
    <lineage>
        <taxon>Bacteria</taxon>
        <taxon>Pseudomonadati</taxon>
        <taxon>Thermodesulfobacteriota</taxon>
        <taxon>Desulfobacteria</taxon>
        <taxon>Desulfobacterales</taxon>
        <taxon>Desulfobacteraceae</taxon>
        <taxon>Candidatus Magnetoglobus</taxon>
    </lineage>
</organism>
<accession>A0A1V1NR46</accession>